<dbReference type="AlphaFoldDB" id="A0A5E4ZS57"/>
<gene>
    <name evidence="4" type="ORF">PCA31118_01191</name>
</gene>
<feature type="signal peptide" evidence="2">
    <location>
        <begin position="1"/>
        <end position="28"/>
    </location>
</feature>
<dbReference type="GO" id="GO:0016787">
    <property type="term" value="F:hydrolase activity"/>
    <property type="evidence" value="ECO:0007669"/>
    <property type="project" value="UniProtKB-KW"/>
</dbReference>
<dbReference type="PANTHER" id="PTHR43540">
    <property type="entry name" value="PEROXYUREIDOACRYLATE/UREIDOACRYLATE AMIDOHYDROLASE-RELATED"/>
    <property type="match status" value="1"/>
</dbReference>
<accession>A0A5E4ZS57</accession>
<evidence type="ECO:0000256" key="1">
    <source>
        <dbReference type="ARBA" id="ARBA00022801"/>
    </source>
</evidence>
<reference evidence="4 5" key="1">
    <citation type="submission" date="2019-08" db="EMBL/GenBank/DDBJ databases">
        <authorList>
            <person name="Peeters C."/>
        </authorList>
    </citation>
    <scope>NUCLEOTIDE SEQUENCE [LARGE SCALE GENOMIC DNA]</scope>
    <source>
        <strain evidence="4 5">LMG 31118</strain>
    </source>
</reference>
<protein>
    <submittedName>
        <fullName evidence="4">Cysteine hydrolase</fullName>
    </submittedName>
</protein>
<evidence type="ECO:0000259" key="3">
    <source>
        <dbReference type="Pfam" id="PF00857"/>
    </source>
</evidence>
<feature type="domain" description="Isochorismatase-like" evidence="3">
    <location>
        <begin position="65"/>
        <end position="237"/>
    </location>
</feature>
<sequence length="245" mass="25488">MTKLLIDTLKLATLGLSLCAAAGGTAHATTATTAAAEHSATPAAAPTIRAMLGATPIDSLDPKRTALVVIDFQNEYFTGRMPIPDGAQALANTRRLLALADRTGMPVFQIQHIAPAGAAVFAQDGKTIDFAPGATPRPRDTVLQKTSVSAFASTDLDARLKAARIDTLLIAGLMTHACVAGAARDAVPLGYRVVVASDASATRDIVRADGSRVSHAALHRAALAEIEDTFGDVMTTDRVLELPLR</sequence>
<keyword evidence="1 4" id="KW-0378">Hydrolase</keyword>
<dbReference type="SUPFAM" id="SSF52499">
    <property type="entry name" value="Isochorismatase-like hydrolases"/>
    <property type="match status" value="1"/>
</dbReference>
<dbReference type="InterPro" id="IPR050272">
    <property type="entry name" value="Isochorismatase-like_hydrls"/>
</dbReference>
<dbReference type="InterPro" id="IPR036380">
    <property type="entry name" value="Isochorismatase-like_sf"/>
</dbReference>
<evidence type="ECO:0000313" key="4">
    <source>
        <dbReference type="EMBL" id="VVE63272.1"/>
    </source>
</evidence>
<organism evidence="4 5">
    <name type="scientific">Pandoraea captiosa</name>
    <dbReference type="NCBI Taxonomy" id="2508302"/>
    <lineage>
        <taxon>Bacteria</taxon>
        <taxon>Pseudomonadati</taxon>
        <taxon>Pseudomonadota</taxon>
        <taxon>Betaproteobacteria</taxon>
        <taxon>Burkholderiales</taxon>
        <taxon>Burkholderiaceae</taxon>
        <taxon>Pandoraea</taxon>
    </lineage>
</organism>
<proteinExistence type="predicted"/>
<dbReference type="Pfam" id="PF00857">
    <property type="entry name" value="Isochorismatase"/>
    <property type="match status" value="1"/>
</dbReference>
<keyword evidence="2" id="KW-0732">Signal</keyword>
<name>A0A5E4ZS57_9BURK</name>
<dbReference type="InterPro" id="IPR000868">
    <property type="entry name" value="Isochorismatase-like_dom"/>
</dbReference>
<dbReference type="Gene3D" id="3.40.50.850">
    <property type="entry name" value="Isochorismatase-like"/>
    <property type="match status" value="1"/>
</dbReference>
<feature type="chain" id="PRO_5022781456" evidence="2">
    <location>
        <begin position="29"/>
        <end position="245"/>
    </location>
</feature>
<dbReference type="Proteomes" id="UP000414136">
    <property type="component" value="Unassembled WGS sequence"/>
</dbReference>
<dbReference type="EMBL" id="CABPSQ010000002">
    <property type="protein sequence ID" value="VVE63272.1"/>
    <property type="molecule type" value="Genomic_DNA"/>
</dbReference>
<evidence type="ECO:0000256" key="2">
    <source>
        <dbReference type="SAM" id="SignalP"/>
    </source>
</evidence>
<evidence type="ECO:0000313" key="5">
    <source>
        <dbReference type="Proteomes" id="UP000414136"/>
    </source>
</evidence>
<dbReference type="OrthoDB" id="5360912at2"/>
<keyword evidence="5" id="KW-1185">Reference proteome</keyword>